<dbReference type="PANTHER" id="PTHR48051:SF57">
    <property type="entry name" value="LEUCINE RICH REPEAT CONTAINING 30"/>
    <property type="match status" value="1"/>
</dbReference>
<dbReference type="AlphaFoldDB" id="A0A4X2JPL6"/>
<dbReference type="InterPro" id="IPR001611">
    <property type="entry name" value="Leu-rich_rpt"/>
</dbReference>
<evidence type="ECO:0000313" key="4">
    <source>
        <dbReference type="Ensembl" id="ENSVURP00010001149.1"/>
    </source>
</evidence>
<dbReference type="Ensembl" id="ENSVURT00010001320.1">
    <property type="protein sequence ID" value="ENSVURP00010001149.1"/>
    <property type="gene ID" value="ENSVURG00010000989.1"/>
</dbReference>
<evidence type="ECO:0000256" key="1">
    <source>
        <dbReference type="ARBA" id="ARBA00022614"/>
    </source>
</evidence>
<keyword evidence="2" id="KW-0677">Repeat</keyword>
<evidence type="ECO:0008006" key="6">
    <source>
        <dbReference type="Google" id="ProtNLM"/>
    </source>
</evidence>
<dbReference type="Gene3D" id="3.80.10.10">
    <property type="entry name" value="Ribonuclease Inhibitor"/>
    <property type="match status" value="2"/>
</dbReference>
<keyword evidence="1" id="KW-0433">Leucine-rich repeat</keyword>
<protein>
    <recommendedName>
        <fullName evidence="6">Leucine rich repeat containing 69</fullName>
    </recommendedName>
</protein>
<evidence type="ECO:0000256" key="2">
    <source>
        <dbReference type="ARBA" id="ARBA00022737"/>
    </source>
</evidence>
<reference evidence="4" key="2">
    <citation type="submission" date="2025-08" db="UniProtKB">
        <authorList>
            <consortium name="Ensembl"/>
        </authorList>
    </citation>
    <scope>IDENTIFICATION</scope>
</reference>
<keyword evidence="3" id="KW-0472">Membrane</keyword>
<reference evidence="4" key="3">
    <citation type="submission" date="2025-09" db="UniProtKB">
        <authorList>
            <consortium name="Ensembl"/>
        </authorList>
    </citation>
    <scope>IDENTIFICATION</scope>
</reference>
<dbReference type="OMA" id="CFNKSGH"/>
<keyword evidence="3" id="KW-1133">Transmembrane helix</keyword>
<dbReference type="Pfam" id="PF12799">
    <property type="entry name" value="LRR_4"/>
    <property type="match status" value="1"/>
</dbReference>
<dbReference type="PROSITE" id="PS51450">
    <property type="entry name" value="LRR"/>
    <property type="match status" value="4"/>
</dbReference>
<dbReference type="GeneTree" id="ENSGT00940000154960"/>
<dbReference type="SMART" id="SM00369">
    <property type="entry name" value="LRR_TYP"/>
    <property type="match status" value="7"/>
</dbReference>
<dbReference type="InterPro" id="IPR032675">
    <property type="entry name" value="LRR_dom_sf"/>
</dbReference>
<evidence type="ECO:0000256" key="3">
    <source>
        <dbReference type="SAM" id="Phobius"/>
    </source>
</evidence>
<sequence length="360" mass="41463">MSENLFLRAVKGEKATVVVLRGKNLMTVPTLVRKLYHLKTLDLMSNKISKLCPEFSSLTKLKKLNLGNNQLEEVPEELMCLKNLEILHLFGNLIKSFSPKSFDGLENLNILNLNHNKLKTIPPEINRLQNLKSLSLNNNQLTDIPKELCSLACLSEIQLNYNQIVSIPEEFKSMKNLRKLSLARNLIEVFPMVSKVSKLTSLLYLIITFILFYKIWWMGLSEFYCEENPFLKRLPIFVEQKEEVLPLKEIAARYVMNQISEEDPLYQRYVARYPEILEILANDRECVSCGQCILSSGIDCVTFISPMKVNYAFCMNLNGILLFFSFKFCCDLRLNHFLSPLSPTEVRRKLFSSVGTQGII</sequence>
<dbReference type="STRING" id="29139.ENSVURP00010001149"/>
<dbReference type="PRINTS" id="PR00019">
    <property type="entry name" value="LEURICHRPT"/>
</dbReference>
<evidence type="ECO:0000313" key="5">
    <source>
        <dbReference type="Proteomes" id="UP000314987"/>
    </source>
</evidence>
<dbReference type="Proteomes" id="UP000314987">
    <property type="component" value="Unassembled WGS sequence"/>
</dbReference>
<dbReference type="SUPFAM" id="SSF52058">
    <property type="entry name" value="L domain-like"/>
    <property type="match status" value="1"/>
</dbReference>
<dbReference type="GO" id="GO:0005737">
    <property type="term" value="C:cytoplasm"/>
    <property type="evidence" value="ECO:0007669"/>
    <property type="project" value="TreeGrafter"/>
</dbReference>
<dbReference type="PANTHER" id="PTHR48051">
    <property type="match status" value="1"/>
</dbReference>
<accession>A0A4X2JPL6</accession>
<dbReference type="SMART" id="SM00365">
    <property type="entry name" value="LRR_SD22"/>
    <property type="match status" value="5"/>
</dbReference>
<name>A0A4X2JPL6_VOMUR</name>
<dbReference type="Pfam" id="PF13855">
    <property type="entry name" value="LRR_8"/>
    <property type="match status" value="1"/>
</dbReference>
<dbReference type="InterPro" id="IPR050216">
    <property type="entry name" value="LRR_domain-containing"/>
</dbReference>
<dbReference type="InterPro" id="IPR003591">
    <property type="entry name" value="Leu-rich_rpt_typical-subtyp"/>
</dbReference>
<proteinExistence type="predicted"/>
<organism evidence="4 5">
    <name type="scientific">Vombatus ursinus</name>
    <name type="common">Common wombat</name>
    <dbReference type="NCBI Taxonomy" id="29139"/>
    <lineage>
        <taxon>Eukaryota</taxon>
        <taxon>Metazoa</taxon>
        <taxon>Chordata</taxon>
        <taxon>Craniata</taxon>
        <taxon>Vertebrata</taxon>
        <taxon>Euteleostomi</taxon>
        <taxon>Mammalia</taxon>
        <taxon>Metatheria</taxon>
        <taxon>Diprotodontia</taxon>
        <taxon>Vombatidae</taxon>
        <taxon>Vombatus</taxon>
    </lineage>
</organism>
<keyword evidence="3" id="KW-0812">Transmembrane</keyword>
<dbReference type="InterPro" id="IPR025875">
    <property type="entry name" value="Leu-rich_rpt_4"/>
</dbReference>
<feature type="transmembrane region" description="Helical" evidence="3">
    <location>
        <begin position="202"/>
        <end position="220"/>
    </location>
</feature>
<reference evidence="5" key="1">
    <citation type="submission" date="2018-12" db="EMBL/GenBank/DDBJ databases">
        <authorList>
            <person name="Yazar S."/>
        </authorList>
    </citation>
    <scope>NUCLEOTIDE SEQUENCE [LARGE SCALE GENOMIC DNA]</scope>
</reference>
<keyword evidence="5" id="KW-1185">Reference proteome</keyword>